<feature type="domain" description="ABC transporter" evidence="9">
    <location>
        <begin position="20"/>
        <end position="255"/>
    </location>
</feature>
<dbReference type="STRING" id="587636.SAMN05216199_3989"/>
<keyword evidence="11" id="KW-1185">Reference proteome</keyword>
<evidence type="ECO:0000256" key="7">
    <source>
        <dbReference type="ARBA" id="ARBA00022967"/>
    </source>
</evidence>
<evidence type="ECO:0000256" key="5">
    <source>
        <dbReference type="ARBA" id="ARBA00022741"/>
    </source>
</evidence>
<proteinExistence type="predicted"/>
<evidence type="ECO:0000256" key="4">
    <source>
        <dbReference type="ARBA" id="ARBA00022737"/>
    </source>
</evidence>
<keyword evidence="8" id="KW-0472">Membrane</keyword>
<protein>
    <submittedName>
        <fullName evidence="10">Nucleoside ABC transporter ATP-binding protein</fullName>
    </submittedName>
</protein>
<evidence type="ECO:0000313" key="11">
    <source>
        <dbReference type="Proteomes" id="UP000199019"/>
    </source>
</evidence>
<gene>
    <name evidence="10" type="ORF">SAMN05216199_3989</name>
</gene>
<dbReference type="CDD" id="cd03215">
    <property type="entry name" value="ABC_Carb_Monos_II"/>
    <property type="match status" value="1"/>
</dbReference>
<dbReference type="InterPro" id="IPR017871">
    <property type="entry name" value="ABC_transporter-like_CS"/>
</dbReference>
<dbReference type="CDD" id="cd03216">
    <property type="entry name" value="ABC_Carb_Monos_I"/>
    <property type="match status" value="1"/>
</dbReference>
<dbReference type="InterPro" id="IPR003593">
    <property type="entry name" value="AAA+_ATPase"/>
</dbReference>
<evidence type="ECO:0000256" key="1">
    <source>
        <dbReference type="ARBA" id="ARBA00004202"/>
    </source>
</evidence>
<dbReference type="Proteomes" id="UP000199019">
    <property type="component" value="Unassembled WGS sequence"/>
</dbReference>
<keyword evidence="4" id="KW-0677">Repeat</keyword>
<evidence type="ECO:0000256" key="6">
    <source>
        <dbReference type="ARBA" id="ARBA00022840"/>
    </source>
</evidence>
<keyword evidence="6 10" id="KW-0067">ATP-binding</keyword>
<evidence type="ECO:0000313" key="10">
    <source>
        <dbReference type="EMBL" id="SES47021.1"/>
    </source>
</evidence>
<keyword evidence="7" id="KW-1278">Translocase</keyword>
<dbReference type="PROSITE" id="PS50893">
    <property type="entry name" value="ABC_TRANSPORTER_2"/>
    <property type="match status" value="2"/>
</dbReference>
<dbReference type="Gene3D" id="3.40.50.300">
    <property type="entry name" value="P-loop containing nucleotide triphosphate hydrolases"/>
    <property type="match status" value="2"/>
</dbReference>
<dbReference type="SUPFAM" id="SSF52540">
    <property type="entry name" value="P-loop containing nucleoside triphosphate hydrolases"/>
    <property type="match status" value="2"/>
</dbReference>
<dbReference type="InterPro" id="IPR027417">
    <property type="entry name" value="P-loop_NTPase"/>
</dbReference>
<feature type="domain" description="ABC transporter" evidence="9">
    <location>
        <begin position="292"/>
        <end position="536"/>
    </location>
</feature>
<comment type="subcellular location">
    <subcellularLocation>
        <location evidence="1">Cell membrane</location>
        <topology evidence="1">Peripheral membrane protein</topology>
    </subcellularLocation>
</comment>
<evidence type="ECO:0000256" key="8">
    <source>
        <dbReference type="ARBA" id="ARBA00023136"/>
    </source>
</evidence>
<dbReference type="Pfam" id="PF00005">
    <property type="entry name" value="ABC_tran"/>
    <property type="match status" value="2"/>
</dbReference>
<dbReference type="RefSeq" id="WP_091762044.1">
    <property type="nucleotide sequence ID" value="NZ_FOHB01000009.1"/>
</dbReference>
<dbReference type="InterPro" id="IPR050107">
    <property type="entry name" value="ABC_carbohydrate_import_ATPase"/>
</dbReference>
<keyword evidence="2" id="KW-0813">Transport</keyword>
<dbReference type="GO" id="GO:0005886">
    <property type="term" value="C:plasma membrane"/>
    <property type="evidence" value="ECO:0007669"/>
    <property type="project" value="UniProtKB-SubCell"/>
</dbReference>
<dbReference type="FunFam" id="3.40.50.300:FF:000127">
    <property type="entry name" value="Ribose import ATP-binding protein RbsA"/>
    <property type="match status" value="1"/>
</dbReference>
<reference evidence="11" key="1">
    <citation type="submission" date="2016-10" db="EMBL/GenBank/DDBJ databases">
        <authorList>
            <person name="Varghese N."/>
            <person name="Submissions S."/>
        </authorList>
    </citation>
    <scope>NUCLEOTIDE SEQUENCE [LARGE SCALE GENOMIC DNA]</scope>
    <source>
        <strain evidence="11">CGMCC 1.6963</strain>
    </source>
</reference>
<dbReference type="InterPro" id="IPR003439">
    <property type="entry name" value="ABC_transporter-like_ATP-bd"/>
</dbReference>
<dbReference type="GO" id="GO:0016887">
    <property type="term" value="F:ATP hydrolysis activity"/>
    <property type="evidence" value="ECO:0007669"/>
    <property type="project" value="InterPro"/>
</dbReference>
<dbReference type="SMART" id="SM00382">
    <property type="entry name" value="AAA"/>
    <property type="match status" value="2"/>
</dbReference>
<dbReference type="PROSITE" id="PS00211">
    <property type="entry name" value="ABC_TRANSPORTER_1"/>
    <property type="match status" value="1"/>
</dbReference>
<sequence>MTSVDETRREVREGASGPLLTMEGIRKTFGSVLALDGVDLTVGRSEVHGLLGGNGAGKTTLMNVLYGLYRPDSGSVVLDGSPVDIRDPRDAISHGIGMVHQNFLQVDTYTVTENVVLGTSLPSWPSLDLDDPAERIAELSKRFGLTVDPHAKVATLSVGLRQRVEILKALYRGAKVLVLDEPTTNLTPQEVDSLFGSLRAIVDEGMSVVFITHKIRETMAVCDALTVMRDGKRVGTVRRADTSASELATLMVGDDAAVGRVTEVVTAGMGAAAGTAATGAPARDLGDAPVRVSVRDLVVLGDHGVPATHGVSFDIRRGEVVGIAGVAGNGQVELAEAVAGVRALEKGAVEVDGEPLAGRPTAVWLESGVAYVPEDRHRDGILPSASIMENLVLGAQRSVRFRKGPFVDWKAARRHAEEAIRAYSVKASGPSAPAAALSGGNMQRVILARAFSHRPGFLILHNPTRGLDIPSTQFVYDRVREAAAEHSAVLLMSEDLDELTHLCDRVLVLYSGRIVGERTRGHYDQYELGHLMAGLEDTA</sequence>
<evidence type="ECO:0000259" key="9">
    <source>
        <dbReference type="PROSITE" id="PS50893"/>
    </source>
</evidence>
<dbReference type="OrthoDB" id="39350at2"/>
<dbReference type="EMBL" id="FOHB01000009">
    <property type="protein sequence ID" value="SES47021.1"/>
    <property type="molecule type" value="Genomic_DNA"/>
</dbReference>
<keyword evidence="5" id="KW-0547">Nucleotide-binding</keyword>
<organism evidence="10 11">
    <name type="scientific">Pedococcus cremeus</name>
    <dbReference type="NCBI Taxonomy" id="587636"/>
    <lineage>
        <taxon>Bacteria</taxon>
        <taxon>Bacillati</taxon>
        <taxon>Actinomycetota</taxon>
        <taxon>Actinomycetes</taxon>
        <taxon>Micrococcales</taxon>
        <taxon>Intrasporangiaceae</taxon>
        <taxon>Pedococcus</taxon>
    </lineage>
</organism>
<dbReference type="GO" id="GO:0005524">
    <property type="term" value="F:ATP binding"/>
    <property type="evidence" value="ECO:0007669"/>
    <property type="project" value="UniProtKB-KW"/>
</dbReference>
<dbReference type="PANTHER" id="PTHR43790:SF9">
    <property type="entry name" value="GALACTOFURANOSE TRANSPORTER ATP-BINDING PROTEIN YTFR"/>
    <property type="match status" value="1"/>
</dbReference>
<evidence type="ECO:0000256" key="3">
    <source>
        <dbReference type="ARBA" id="ARBA00022475"/>
    </source>
</evidence>
<accession>A0A1H9XLP8</accession>
<name>A0A1H9XLP8_9MICO</name>
<evidence type="ECO:0000256" key="2">
    <source>
        <dbReference type="ARBA" id="ARBA00022448"/>
    </source>
</evidence>
<dbReference type="PANTHER" id="PTHR43790">
    <property type="entry name" value="CARBOHYDRATE TRANSPORT ATP-BINDING PROTEIN MG119-RELATED"/>
    <property type="match status" value="1"/>
</dbReference>
<dbReference type="AlphaFoldDB" id="A0A1H9XLP8"/>
<keyword evidence="3" id="KW-1003">Cell membrane</keyword>